<organism evidence="2 3">
    <name type="scientific">Lignipirellula cremea</name>
    <dbReference type="NCBI Taxonomy" id="2528010"/>
    <lineage>
        <taxon>Bacteria</taxon>
        <taxon>Pseudomonadati</taxon>
        <taxon>Planctomycetota</taxon>
        <taxon>Planctomycetia</taxon>
        <taxon>Pirellulales</taxon>
        <taxon>Pirellulaceae</taxon>
        <taxon>Lignipirellula</taxon>
    </lineage>
</organism>
<dbReference type="Proteomes" id="UP000317648">
    <property type="component" value="Chromosome"/>
</dbReference>
<dbReference type="SUPFAM" id="SSF48371">
    <property type="entry name" value="ARM repeat"/>
    <property type="match status" value="1"/>
</dbReference>
<gene>
    <name evidence="2" type="ORF">Pla8534_50440</name>
</gene>
<proteinExistence type="predicted"/>
<dbReference type="RefSeq" id="WP_145055986.1">
    <property type="nucleotide sequence ID" value="NZ_CP036433.1"/>
</dbReference>
<evidence type="ECO:0008006" key="4">
    <source>
        <dbReference type="Google" id="ProtNLM"/>
    </source>
</evidence>
<name>A0A518DZD8_9BACT</name>
<sequence length="416" mass="46730" precursor="true">MRCGPRIAWSLVLGAAFLSLPGAASADTFRLKNGGEVQGEWINRNQTASTGYLVRTWSGMKITLPADSVAERLSERPAEREYENLAPQAPDTVEGQWSMAQWCRRQQLTRQRKTHLARILELEPDHPEARAALGYSQVGGEWKVRVDWRKEQGYVYYKRRWRLAQEVELMQRRESQEQIARDWYDLILRHREALTPATAMAFRNQVLEIRDPNAVMGLTSLLMQEPDRRVKYLYLEALRNINTPASALAMVVVSLNDPDIEVFHEALAQLAEIDHAEVAAAYQQGLQNKNNVRVNRSGIALGQLGGSQTIEPLIEALVTTHVLVLKPPSDGSDDGVTTLFTNGPTNGLCQTPTKNFAGMTAGNQTKIIPQRVANPEVLAALVRLSGGYNFGYDQHAWRTWQEAEKQRHAAQTSLRP</sequence>
<accession>A0A518DZD8</accession>
<protein>
    <recommendedName>
        <fullName evidence="4">PBS lyase HEAT-like repeat protein</fullName>
    </recommendedName>
</protein>
<evidence type="ECO:0000256" key="1">
    <source>
        <dbReference type="SAM" id="SignalP"/>
    </source>
</evidence>
<dbReference type="AlphaFoldDB" id="A0A518DZD8"/>
<dbReference type="OrthoDB" id="212249at2"/>
<dbReference type="Gene3D" id="1.25.10.10">
    <property type="entry name" value="Leucine-rich Repeat Variant"/>
    <property type="match status" value="1"/>
</dbReference>
<keyword evidence="3" id="KW-1185">Reference proteome</keyword>
<feature type="chain" id="PRO_5022061627" description="PBS lyase HEAT-like repeat protein" evidence="1">
    <location>
        <begin position="27"/>
        <end position="416"/>
    </location>
</feature>
<dbReference type="EMBL" id="CP036433">
    <property type="protein sequence ID" value="QDU97199.1"/>
    <property type="molecule type" value="Genomic_DNA"/>
</dbReference>
<evidence type="ECO:0000313" key="2">
    <source>
        <dbReference type="EMBL" id="QDU97199.1"/>
    </source>
</evidence>
<keyword evidence="1" id="KW-0732">Signal</keyword>
<dbReference type="KEGG" id="lcre:Pla8534_50440"/>
<feature type="signal peptide" evidence="1">
    <location>
        <begin position="1"/>
        <end position="26"/>
    </location>
</feature>
<dbReference type="InterPro" id="IPR011989">
    <property type="entry name" value="ARM-like"/>
</dbReference>
<dbReference type="InterPro" id="IPR016024">
    <property type="entry name" value="ARM-type_fold"/>
</dbReference>
<evidence type="ECO:0000313" key="3">
    <source>
        <dbReference type="Proteomes" id="UP000317648"/>
    </source>
</evidence>
<reference evidence="2 3" key="1">
    <citation type="submission" date="2019-02" db="EMBL/GenBank/DDBJ databases">
        <title>Deep-cultivation of Planctomycetes and their phenomic and genomic characterization uncovers novel biology.</title>
        <authorList>
            <person name="Wiegand S."/>
            <person name="Jogler M."/>
            <person name="Boedeker C."/>
            <person name="Pinto D."/>
            <person name="Vollmers J."/>
            <person name="Rivas-Marin E."/>
            <person name="Kohn T."/>
            <person name="Peeters S.H."/>
            <person name="Heuer A."/>
            <person name="Rast P."/>
            <person name="Oberbeckmann S."/>
            <person name="Bunk B."/>
            <person name="Jeske O."/>
            <person name="Meyerdierks A."/>
            <person name="Storesund J.E."/>
            <person name="Kallscheuer N."/>
            <person name="Luecker S."/>
            <person name="Lage O.M."/>
            <person name="Pohl T."/>
            <person name="Merkel B.J."/>
            <person name="Hornburger P."/>
            <person name="Mueller R.-W."/>
            <person name="Bruemmer F."/>
            <person name="Labrenz M."/>
            <person name="Spormann A.M."/>
            <person name="Op den Camp H."/>
            <person name="Overmann J."/>
            <person name="Amann R."/>
            <person name="Jetten M.S.M."/>
            <person name="Mascher T."/>
            <person name="Medema M.H."/>
            <person name="Devos D.P."/>
            <person name="Kaster A.-K."/>
            <person name="Ovreas L."/>
            <person name="Rohde M."/>
            <person name="Galperin M.Y."/>
            <person name="Jogler C."/>
        </authorList>
    </citation>
    <scope>NUCLEOTIDE SEQUENCE [LARGE SCALE GENOMIC DNA]</scope>
    <source>
        <strain evidence="2 3">Pla85_3_4</strain>
    </source>
</reference>